<evidence type="ECO:0000256" key="5">
    <source>
        <dbReference type="ARBA" id="ARBA00023242"/>
    </source>
</evidence>
<name>A0ABR3IU49_9AGAR</name>
<keyword evidence="3" id="KW-0805">Transcription regulation</keyword>
<dbReference type="InterPro" id="IPR050815">
    <property type="entry name" value="TF_fung"/>
</dbReference>
<gene>
    <name evidence="8" type="ORF">HGRIS_012991</name>
</gene>
<accession>A0ABR3IU49</accession>
<evidence type="ECO:0000259" key="7">
    <source>
        <dbReference type="PROSITE" id="PS50048"/>
    </source>
</evidence>
<proteinExistence type="predicted"/>
<dbReference type="SUPFAM" id="SSF57701">
    <property type="entry name" value="Zn2/Cys6 DNA-binding domain"/>
    <property type="match status" value="1"/>
</dbReference>
<feature type="compositionally biased region" description="Basic and acidic residues" evidence="6">
    <location>
        <begin position="169"/>
        <end position="189"/>
    </location>
</feature>
<dbReference type="InterPro" id="IPR036864">
    <property type="entry name" value="Zn2-C6_fun-type_DNA-bd_sf"/>
</dbReference>
<dbReference type="Pfam" id="PF00172">
    <property type="entry name" value="Zn_clus"/>
    <property type="match status" value="1"/>
</dbReference>
<protein>
    <recommendedName>
        <fullName evidence="7">Zn(2)-C6 fungal-type domain-containing protein</fullName>
    </recommendedName>
</protein>
<dbReference type="CDD" id="cd00067">
    <property type="entry name" value="GAL4"/>
    <property type="match status" value="1"/>
</dbReference>
<feature type="domain" description="Zn(2)-C6 fungal-type" evidence="7">
    <location>
        <begin position="132"/>
        <end position="162"/>
    </location>
</feature>
<dbReference type="PROSITE" id="PS50048">
    <property type="entry name" value="ZN2_CY6_FUNGAL_2"/>
    <property type="match status" value="1"/>
</dbReference>
<evidence type="ECO:0000256" key="1">
    <source>
        <dbReference type="ARBA" id="ARBA00004123"/>
    </source>
</evidence>
<keyword evidence="4" id="KW-0804">Transcription</keyword>
<feature type="compositionally biased region" description="Polar residues" evidence="6">
    <location>
        <begin position="106"/>
        <end position="115"/>
    </location>
</feature>
<dbReference type="Gene3D" id="4.10.240.10">
    <property type="entry name" value="Zn(2)-C6 fungal-type DNA-binding domain"/>
    <property type="match status" value="1"/>
</dbReference>
<sequence length="397" mass="42309">MFTTTPLTTTPLPPTVERNSTLMASYSGTDIAEATAASVPLAHPDFNFAPVKFGDAPTIGLPGVDQYAQGGVKESQTLDSSSASDSVAKSVPFGTAPNVKPFTPKFSVSSANLSVPSKKGFQPRQRARTPQACNACRTRKTKCTGERPICTRCSVRGIKCEYHPSPYLRTKDQDQKDSKQGRRPKREETESMLLQHENMGMFSLSAPVPPSPNLPGQAGERPAQLSFSQRMHPLAFIPPTLAPRFSIIKGGLTKRSLGPKCNPRFRKCLKSMASFLSVRPTSPSSVASSPAHIASHFSSRPSPLSTTQSLPLDLSESYLSPALSPSYASSSGSSSSSCAPSPFLPAALSLDPTMTPGMESAETVQAIKSFNELLCDFLNAELNLGEASTLLDGPPTQ</sequence>
<keyword evidence="2" id="KW-0479">Metal-binding</keyword>
<feature type="compositionally biased region" description="Low complexity" evidence="6">
    <location>
        <begin position="79"/>
        <end position="91"/>
    </location>
</feature>
<evidence type="ECO:0000256" key="2">
    <source>
        <dbReference type="ARBA" id="ARBA00022723"/>
    </source>
</evidence>
<reference evidence="9" key="1">
    <citation type="submission" date="2024-06" db="EMBL/GenBank/DDBJ databases">
        <title>Multi-omics analyses provide insights into the biosynthesis of the anticancer antibiotic pleurotin in Hohenbuehelia grisea.</title>
        <authorList>
            <person name="Weaver J.A."/>
            <person name="Alberti F."/>
        </authorList>
    </citation>
    <scope>NUCLEOTIDE SEQUENCE [LARGE SCALE GENOMIC DNA]</scope>
    <source>
        <strain evidence="9">T-177</strain>
    </source>
</reference>
<evidence type="ECO:0000256" key="3">
    <source>
        <dbReference type="ARBA" id="ARBA00023015"/>
    </source>
</evidence>
<dbReference type="EMBL" id="JASNQZ010000015">
    <property type="protein sequence ID" value="KAL0946822.1"/>
    <property type="molecule type" value="Genomic_DNA"/>
</dbReference>
<evidence type="ECO:0000313" key="9">
    <source>
        <dbReference type="Proteomes" id="UP001556367"/>
    </source>
</evidence>
<dbReference type="PANTHER" id="PTHR47338:SF5">
    <property type="entry name" value="ZN(II)2CYS6 TRANSCRIPTION FACTOR (EUROFUNG)"/>
    <property type="match status" value="1"/>
</dbReference>
<feature type="region of interest" description="Disordered" evidence="6">
    <location>
        <begin position="77"/>
        <end position="128"/>
    </location>
</feature>
<dbReference type="InterPro" id="IPR001138">
    <property type="entry name" value="Zn2Cys6_DnaBD"/>
</dbReference>
<evidence type="ECO:0000256" key="4">
    <source>
        <dbReference type="ARBA" id="ARBA00023163"/>
    </source>
</evidence>
<keyword evidence="5" id="KW-0539">Nucleus</keyword>
<dbReference type="SMART" id="SM00066">
    <property type="entry name" value="GAL4"/>
    <property type="match status" value="1"/>
</dbReference>
<organism evidence="8 9">
    <name type="scientific">Hohenbuehelia grisea</name>
    <dbReference type="NCBI Taxonomy" id="104357"/>
    <lineage>
        <taxon>Eukaryota</taxon>
        <taxon>Fungi</taxon>
        <taxon>Dikarya</taxon>
        <taxon>Basidiomycota</taxon>
        <taxon>Agaricomycotina</taxon>
        <taxon>Agaricomycetes</taxon>
        <taxon>Agaricomycetidae</taxon>
        <taxon>Agaricales</taxon>
        <taxon>Pleurotineae</taxon>
        <taxon>Pleurotaceae</taxon>
        <taxon>Hohenbuehelia</taxon>
    </lineage>
</organism>
<dbReference type="Proteomes" id="UP001556367">
    <property type="component" value="Unassembled WGS sequence"/>
</dbReference>
<dbReference type="PANTHER" id="PTHR47338">
    <property type="entry name" value="ZN(II)2CYS6 TRANSCRIPTION FACTOR (EUROFUNG)-RELATED"/>
    <property type="match status" value="1"/>
</dbReference>
<evidence type="ECO:0000256" key="6">
    <source>
        <dbReference type="SAM" id="MobiDB-lite"/>
    </source>
</evidence>
<keyword evidence="9" id="KW-1185">Reference proteome</keyword>
<comment type="subcellular location">
    <subcellularLocation>
        <location evidence="1">Nucleus</location>
    </subcellularLocation>
</comment>
<evidence type="ECO:0000313" key="8">
    <source>
        <dbReference type="EMBL" id="KAL0946822.1"/>
    </source>
</evidence>
<dbReference type="PROSITE" id="PS00463">
    <property type="entry name" value="ZN2_CY6_FUNGAL_1"/>
    <property type="match status" value="1"/>
</dbReference>
<feature type="region of interest" description="Disordered" evidence="6">
    <location>
        <begin position="165"/>
        <end position="189"/>
    </location>
</feature>
<comment type="caution">
    <text evidence="8">The sequence shown here is derived from an EMBL/GenBank/DDBJ whole genome shotgun (WGS) entry which is preliminary data.</text>
</comment>